<dbReference type="PROSITE" id="PS50932">
    <property type="entry name" value="HTH_LACI_2"/>
    <property type="match status" value="1"/>
</dbReference>
<evidence type="ECO:0000256" key="4">
    <source>
        <dbReference type="ARBA" id="ARBA00023163"/>
    </source>
</evidence>
<accession>A0AB33XU12</accession>
<evidence type="ECO:0000259" key="6">
    <source>
        <dbReference type="PROSITE" id="PS50943"/>
    </source>
</evidence>
<proteinExistence type="predicted"/>
<dbReference type="InterPro" id="IPR001387">
    <property type="entry name" value="Cro/C1-type_HTH"/>
</dbReference>
<evidence type="ECO:0000256" key="3">
    <source>
        <dbReference type="ARBA" id="ARBA00023125"/>
    </source>
</evidence>
<sequence length="342" mass="37431">MVGVKKKVSITDVAKETGLSVTTVSQILNGKGARFSEKSRKRVLAAKEALGYEPDLFARGLVGKRGNSIGVVIPDMMNPFFASFVVSVEKTAIPRGLFPQIFSINGFHENVDYFIRQFLGGTQRGLILAAPEASQEIVQKVGKQLNLPMVFTDQATTLMTGDSIRIDERHAGFLVADHLLQLGHRRIAFVLPQRLTVNLKDRMAGYQQAFAQYGVQLDPSLIFPSAFNPEGGRQAVAQIVKTDATAIIAINDDVASGVYRGLYEQHKRIPADYAVVGFDDVTQARFMTPGLTTLAQPIDQLGQQAVELLVAQMSGEHNTRNTIELPVKLVKRGSTKIANHRS</sequence>
<dbReference type="Pfam" id="PF00356">
    <property type="entry name" value="LacI"/>
    <property type="match status" value="1"/>
</dbReference>
<name>A0AB33XU12_LACRH</name>
<dbReference type="PANTHER" id="PTHR30146:SF148">
    <property type="entry name" value="HTH-TYPE TRANSCRIPTIONAL REPRESSOR PURR-RELATED"/>
    <property type="match status" value="1"/>
</dbReference>
<dbReference type="Proteomes" id="UP000009352">
    <property type="component" value="Unassembled WGS sequence"/>
</dbReference>
<keyword evidence="2" id="KW-0805">Transcription regulation</keyword>
<comment type="caution">
    <text evidence="7">The sequence shown here is derived from an EMBL/GenBank/DDBJ whole genome shotgun (WGS) entry which is preliminary data.</text>
</comment>
<dbReference type="SUPFAM" id="SSF47413">
    <property type="entry name" value="lambda repressor-like DNA-binding domains"/>
    <property type="match status" value="1"/>
</dbReference>
<dbReference type="PROSITE" id="PS50943">
    <property type="entry name" value="HTH_CROC1"/>
    <property type="match status" value="1"/>
</dbReference>
<protein>
    <submittedName>
        <fullName evidence="7">Ribose operon repressor</fullName>
    </submittedName>
</protein>
<dbReference type="SMART" id="SM00354">
    <property type="entry name" value="HTH_LACI"/>
    <property type="match status" value="1"/>
</dbReference>
<reference evidence="7 8" key="1">
    <citation type="journal article" date="2013" name="Genome Announc.">
        <title>Draft Genome Sequence of Staphylococcus simulans UMC-CNS-990, Isolated from a Case of Chronic Bovine Mastitis.</title>
        <authorList>
            <person name="Calcutt M.J."/>
            <person name="Foecking M.F."/>
            <person name="Hsieh H.Y."/>
            <person name="Perry J."/>
            <person name="Stewart G.C."/>
            <person name="Middleton J.R."/>
        </authorList>
    </citation>
    <scope>NUCLEOTIDE SEQUENCE [LARGE SCALE GENOMIC DNA]</scope>
    <source>
        <strain evidence="7 8">LRHMDP3</strain>
    </source>
</reference>
<keyword evidence="1" id="KW-0678">Repressor</keyword>
<dbReference type="CDD" id="cd06267">
    <property type="entry name" value="PBP1_LacI_sugar_binding-like"/>
    <property type="match status" value="1"/>
</dbReference>
<dbReference type="InterPro" id="IPR000843">
    <property type="entry name" value="HTH_LacI"/>
</dbReference>
<dbReference type="InterPro" id="IPR046335">
    <property type="entry name" value="LacI/GalR-like_sensor"/>
</dbReference>
<evidence type="ECO:0000313" key="8">
    <source>
        <dbReference type="Proteomes" id="UP000009352"/>
    </source>
</evidence>
<dbReference type="GO" id="GO:0000976">
    <property type="term" value="F:transcription cis-regulatory region binding"/>
    <property type="evidence" value="ECO:0007669"/>
    <property type="project" value="TreeGrafter"/>
</dbReference>
<dbReference type="InterPro" id="IPR028082">
    <property type="entry name" value="Peripla_BP_I"/>
</dbReference>
<dbReference type="GO" id="GO:0003700">
    <property type="term" value="F:DNA-binding transcription factor activity"/>
    <property type="evidence" value="ECO:0007669"/>
    <property type="project" value="TreeGrafter"/>
</dbReference>
<evidence type="ECO:0000259" key="5">
    <source>
        <dbReference type="PROSITE" id="PS50932"/>
    </source>
</evidence>
<dbReference type="Pfam" id="PF13377">
    <property type="entry name" value="Peripla_BP_3"/>
    <property type="match status" value="1"/>
</dbReference>
<dbReference type="Gene3D" id="3.40.50.2300">
    <property type="match status" value="2"/>
</dbReference>
<evidence type="ECO:0000256" key="2">
    <source>
        <dbReference type="ARBA" id="ARBA00023015"/>
    </source>
</evidence>
<dbReference type="EMBL" id="AMQX01000008">
    <property type="protein sequence ID" value="EKS50504.1"/>
    <property type="molecule type" value="Genomic_DNA"/>
</dbReference>
<evidence type="ECO:0000256" key="1">
    <source>
        <dbReference type="ARBA" id="ARBA00022491"/>
    </source>
</evidence>
<evidence type="ECO:0000313" key="7">
    <source>
        <dbReference type="EMBL" id="EKS50504.1"/>
    </source>
</evidence>
<dbReference type="AlphaFoldDB" id="A0AB33XU12"/>
<keyword evidence="3" id="KW-0238">DNA-binding</keyword>
<dbReference type="SUPFAM" id="SSF53822">
    <property type="entry name" value="Periplasmic binding protein-like I"/>
    <property type="match status" value="1"/>
</dbReference>
<dbReference type="PANTHER" id="PTHR30146">
    <property type="entry name" value="LACI-RELATED TRANSCRIPTIONAL REPRESSOR"/>
    <property type="match status" value="1"/>
</dbReference>
<dbReference type="CDD" id="cd01392">
    <property type="entry name" value="HTH_LacI"/>
    <property type="match status" value="1"/>
</dbReference>
<keyword evidence="4" id="KW-0804">Transcription</keyword>
<dbReference type="InterPro" id="IPR010982">
    <property type="entry name" value="Lambda_DNA-bd_dom_sf"/>
</dbReference>
<feature type="domain" description="HTH lacI-type" evidence="5">
    <location>
        <begin position="8"/>
        <end position="63"/>
    </location>
</feature>
<organism evidence="7 8">
    <name type="scientific">Lacticaseibacillus rhamnosus LRHMDP3</name>
    <dbReference type="NCBI Taxonomy" id="1203259"/>
    <lineage>
        <taxon>Bacteria</taxon>
        <taxon>Bacillati</taxon>
        <taxon>Bacillota</taxon>
        <taxon>Bacilli</taxon>
        <taxon>Lactobacillales</taxon>
        <taxon>Lactobacillaceae</taxon>
        <taxon>Lacticaseibacillus</taxon>
    </lineage>
</organism>
<dbReference type="Gene3D" id="1.10.260.40">
    <property type="entry name" value="lambda repressor-like DNA-binding domains"/>
    <property type="match status" value="1"/>
</dbReference>
<dbReference type="NCBIfam" id="NF047341">
    <property type="entry name" value="lactose_RbsR"/>
    <property type="match status" value="1"/>
</dbReference>
<feature type="domain" description="HTH cro/C1-type" evidence="6">
    <location>
        <begin position="5"/>
        <end position="31"/>
    </location>
</feature>
<gene>
    <name evidence="7" type="ORF">LRHMDP3_1675</name>
</gene>